<dbReference type="Proteomes" id="UP000282312">
    <property type="component" value="Unassembled WGS sequence"/>
</dbReference>
<evidence type="ECO:0000313" key="2">
    <source>
        <dbReference type="Proteomes" id="UP000282312"/>
    </source>
</evidence>
<name>A0A3N9X830_9ACTN</name>
<protein>
    <submittedName>
        <fullName evidence="1">Uncharacterized protein</fullName>
    </submittedName>
</protein>
<sequence>MKFVGIEGRQDRPLADVAPVRTVDALTSLIAGERVVSTGAVSAERRRRIDPVVRSVPRQDAARSVFPQEGVGT</sequence>
<evidence type="ECO:0000313" key="1">
    <source>
        <dbReference type="EMBL" id="RQX09266.1"/>
    </source>
</evidence>
<proteinExistence type="predicted"/>
<dbReference type="AlphaFoldDB" id="A0A3N9X830"/>
<gene>
    <name evidence="1" type="ORF">DLJ59_01085</name>
</gene>
<accession>A0A3N9X830</accession>
<comment type="caution">
    <text evidence="1">The sequence shown here is derived from an EMBL/GenBank/DDBJ whole genome shotgun (WGS) entry which is preliminary data.</text>
</comment>
<dbReference type="RefSeq" id="WP_124770648.1">
    <property type="nucleotide sequence ID" value="NZ_QGSZ01000069.1"/>
</dbReference>
<dbReference type="EMBL" id="QGSZ01000069">
    <property type="protein sequence ID" value="RQX09266.1"/>
    <property type="molecule type" value="Genomic_DNA"/>
</dbReference>
<keyword evidence="2" id="KW-1185">Reference proteome</keyword>
<organism evidence="1 2">
    <name type="scientific">Micromonospora inaquosa</name>
    <dbReference type="NCBI Taxonomy" id="2203716"/>
    <lineage>
        <taxon>Bacteria</taxon>
        <taxon>Bacillati</taxon>
        <taxon>Actinomycetota</taxon>
        <taxon>Actinomycetes</taxon>
        <taxon>Micromonosporales</taxon>
        <taxon>Micromonosporaceae</taxon>
        <taxon>Micromonospora</taxon>
    </lineage>
</organism>
<reference evidence="1 2" key="1">
    <citation type="submission" date="2018-05" db="EMBL/GenBank/DDBJ databases">
        <title>Micromonospora from Atacama Desert.</title>
        <authorList>
            <person name="Carro L."/>
            <person name="Goodfellow M."/>
            <person name="Klenk H.-P."/>
        </authorList>
    </citation>
    <scope>NUCLEOTIDE SEQUENCE [LARGE SCALE GENOMIC DNA]</scope>
    <source>
        <strain evidence="1 2">LB39</strain>
    </source>
</reference>